<comment type="caution">
    <text evidence="2">The sequence shown here is derived from an EMBL/GenBank/DDBJ whole genome shotgun (WGS) entry which is preliminary data.</text>
</comment>
<evidence type="ECO:0000313" key="3">
    <source>
        <dbReference type="Proteomes" id="UP000037511"/>
    </source>
</evidence>
<dbReference type="Pfam" id="PF06348">
    <property type="entry name" value="DUF1059"/>
    <property type="match status" value="1"/>
</dbReference>
<feature type="region of interest" description="Disordered" evidence="1">
    <location>
        <begin position="38"/>
        <end position="70"/>
    </location>
</feature>
<evidence type="ECO:0008006" key="4">
    <source>
        <dbReference type="Google" id="ProtNLM"/>
    </source>
</evidence>
<name>A0AAW3I509_9BURK</name>
<proteinExistence type="predicted"/>
<reference evidence="2 3" key="1">
    <citation type="submission" date="2015-07" db="EMBL/GenBank/DDBJ databases">
        <title>Draft genome of Achromobacter spanius.</title>
        <authorList>
            <person name="Wang X."/>
        </authorList>
    </citation>
    <scope>NUCLEOTIDE SEQUENCE [LARGE SCALE GENOMIC DNA]</scope>
    <source>
        <strain evidence="2 3">CGMCC9173</strain>
    </source>
</reference>
<dbReference type="InterPro" id="IPR009409">
    <property type="entry name" value="DUF1059"/>
</dbReference>
<dbReference type="EMBL" id="LGVG01000011">
    <property type="protein sequence ID" value="KNE27759.1"/>
    <property type="molecule type" value="Genomic_DNA"/>
</dbReference>
<sequence length="70" mass="7772">MTRKYIDCREYPSDMNCSVALAADSDDELLEAAVQHATTVHKHTDSPELRSQLKGMFHEGTPPTQAPTRA</sequence>
<gene>
    <name evidence="2" type="ORF">AFM18_11020</name>
</gene>
<dbReference type="AlphaFoldDB" id="A0AAW3I509"/>
<evidence type="ECO:0000256" key="1">
    <source>
        <dbReference type="SAM" id="MobiDB-lite"/>
    </source>
</evidence>
<protein>
    <recommendedName>
        <fullName evidence="4">DUF1059 domain-containing protein</fullName>
    </recommendedName>
</protein>
<organism evidence="2 3">
    <name type="scientific">Achromobacter spanius</name>
    <dbReference type="NCBI Taxonomy" id="217203"/>
    <lineage>
        <taxon>Bacteria</taxon>
        <taxon>Pseudomonadati</taxon>
        <taxon>Pseudomonadota</taxon>
        <taxon>Betaproteobacteria</taxon>
        <taxon>Burkholderiales</taxon>
        <taxon>Alcaligenaceae</taxon>
        <taxon>Achromobacter</taxon>
    </lineage>
</organism>
<accession>A0AAW3I509</accession>
<dbReference type="RefSeq" id="WP_050446842.1">
    <property type="nucleotide sequence ID" value="NZ_LGVG01000011.1"/>
</dbReference>
<dbReference type="Proteomes" id="UP000037511">
    <property type="component" value="Unassembled WGS sequence"/>
</dbReference>
<evidence type="ECO:0000313" key="2">
    <source>
        <dbReference type="EMBL" id="KNE27759.1"/>
    </source>
</evidence>